<protein>
    <submittedName>
        <fullName evidence="3">IS3 family transposase</fullName>
    </submittedName>
</protein>
<evidence type="ECO:0000313" key="3">
    <source>
        <dbReference type="EMBL" id="MBA1159110.1"/>
    </source>
</evidence>
<dbReference type="InterPro" id="IPR036397">
    <property type="entry name" value="RNaseH_sf"/>
</dbReference>
<evidence type="ECO:0000313" key="4">
    <source>
        <dbReference type="Proteomes" id="UP000572984"/>
    </source>
</evidence>
<dbReference type="PANTHER" id="PTHR46889:SF4">
    <property type="entry name" value="TRANSPOSASE INSO FOR INSERTION SEQUENCE ELEMENT IS911B-RELATED"/>
    <property type="match status" value="1"/>
</dbReference>
<reference evidence="3 4" key="1">
    <citation type="submission" date="2020-07" db="EMBL/GenBank/DDBJ databases">
        <title>Draft genome and description of Microvirga mediterraneensis Marseille-Q2068 sp. nov.</title>
        <authorList>
            <person name="Boxberger M."/>
        </authorList>
    </citation>
    <scope>NUCLEOTIDE SEQUENCE [LARGE SCALE GENOMIC DNA]</scope>
    <source>
        <strain evidence="3 4">Marseille-Q2068</strain>
    </source>
</reference>
<evidence type="ECO:0000259" key="2">
    <source>
        <dbReference type="PROSITE" id="PS50994"/>
    </source>
</evidence>
<dbReference type="InterPro" id="IPR001584">
    <property type="entry name" value="Integrase_cat-core"/>
</dbReference>
<dbReference type="PROSITE" id="PS50994">
    <property type="entry name" value="INTEGRASE"/>
    <property type="match status" value="1"/>
</dbReference>
<dbReference type="InterPro" id="IPR025948">
    <property type="entry name" value="HTH-like_dom"/>
</dbReference>
<dbReference type="InterPro" id="IPR009057">
    <property type="entry name" value="Homeodomain-like_sf"/>
</dbReference>
<dbReference type="GO" id="GO:0003677">
    <property type="term" value="F:DNA binding"/>
    <property type="evidence" value="ECO:0007669"/>
    <property type="project" value="InterPro"/>
</dbReference>
<gene>
    <name evidence="3" type="ORF">H0S73_23775</name>
</gene>
<feature type="region of interest" description="Disordered" evidence="1">
    <location>
        <begin position="47"/>
        <end position="75"/>
    </location>
</feature>
<dbReference type="SUPFAM" id="SSF46689">
    <property type="entry name" value="Homeodomain-like"/>
    <property type="match status" value="1"/>
</dbReference>
<dbReference type="Gene3D" id="1.10.10.60">
    <property type="entry name" value="Homeodomain-like"/>
    <property type="match status" value="1"/>
</dbReference>
<keyword evidence="4" id="KW-1185">Reference proteome</keyword>
<feature type="compositionally biased region" description="Low complexity" evidence="1">
    <location>
        <begin position="50"/>
        <end position="75"/>
    </location>
</feature>
<proteinExistence type="predicted"/>
<dbReference type="Pfam" id="PF01527">
    <property type="entry name" value="HTH_Tnp_1"/>
    <property type="match status" value="1"/>
</dbReference>
<dbReference type="GO" id="GO:0015074">
    <property type="term" value="P:DNA integration"/>
    <property type="evidence" value="ECO:0007669"/>
    <property type="project" value="InterPro"/>
</dbReference>
<dbReference type="Gene3D" id="3.30.420.10">
    <property type="entry name" value="Ribonuclease H-like superfamily/Ribonuclease H"/>
    <property type="match status" value="1"/>
</dbReference>
<name>A0A838BV33_9HYPH</name>
<evidence type="ECO:0000256" key="1">
    <source>
        <dbReference type="SAM" id="MobiDB-lite"/>
    </source>
</evidence>
<comment type="caution">
    <text evidence="3">The sequence shown here is derived from an EMBL/GenBank/DDBJ whole genome shotgun (WGS) entry which is preliminary data.</text>
</comment>
<dbReference type="EMBL" id="JACDXJ010000002">
    <property type="protein sequence ID" value="MBA1159110.1"/>
    <property type="molecule type" value="Genomic_DNA"/>
</dbReference>
<dbReference type="PANTHER" id="PTHR46889">
    <property type="entry name" value="TRANSPOSASE INSF FOR INSERTION SEQUENCE IS3B-RELATED"/>
    <property type="match status" value="1"/>
</dbReference>
<sequence length="394" mass="45042">MTKTRRDFTPEFKREAVALLESSGRPLMQIATELGISPSMLRNWRAVVNGGPPRSRTGSRTPSPSASPMASPADQAAEIARLRRELDRTRMERDVLKKANRHLRGDAQVRFGFIEQHARTYPVRLMCRVLQVSPSGYYAWRSRPESQRALANRRLLQEVQRLHRQHQGRYGSPRMHAALRAEGHRVSRGRVERLMRRHGIRALARRRFRPTTTDSRHQLPIAPNLLQQKFTASVPGHVWLADITYIPTGEGWLYLAAVLDLATRKVVGWSMRDHMRTELALGALIMAAQRQRPGPGLIHHSDRGSQYAAEAYARQLAAMGAKPSMSRTGCCYDNAPMESFFHSLKVELVHQRRWATREEARQDLFGYIEGYYNRQRIHSALGYLTPEEAERKAS</sequence>
<dbReference type="RefSeq" id="WP_181054677.1">
    <property type="nucleotide sequence ID" value="NZ_JACDXJ010000002.1"/>
</dbReference>
<dbReference type="AlphaFoldDB" id="A0A838BV33"/>
<dbReference type="Pfam" id="PF00665">
    <property type="entry name" value="rve"/>
    <property type="match status" value="1"/>
</dbReference>
<dbReference type="InterPro" id="IPR050900">
    <property type="entry name" value="Transposase_IS3/IS150/IS904"/>
</dbReference>
<organism evidence="3 4">
    <name type="scientific">Microvirga mediterraneensis</name>
    <dbReference type="NCBI Taxonomy" id="2754695"/>
    <lineage>
        <taxon>Bacteria</taxon>
        <taxon>Pseudomonadati</taxon>
        <taxon>Pseudomonadota</taxon>
        <taxon>Alphaproteobacteria</taxon>
        <taxon>Hyphomicrobiales</taxon>
        <taxon>Methylobacteriaceae</taxon>
        <taxon>Microvirga</taxon>
    </lineage>
</organism>
<dbReference type="GO" id="GO:0004803">
    <property type="term" value="F:transposase activity"/>
    <property type="evidence" value="ECO:0007669"/>
    <property type="project" value="InterPro"/>
</dbReference>
<dbReference type="NCBIfam" id="NF033516">
    <property type="entry name" value="transpos_IS3"/>
    <property type="match status" value="1"/>
</dbReference>
<dbReference type="Proteomes" id="UP000572984">
    <property type="component" value="Unassembled WGS sequence"/>
</dbReference>
<dbReference type="InterPro" id="IPR002514">
    <property type="entry name" value="Transposase_8"/>
</dbReference>
<dbReference type="Pfam" id="PF13276">
    <property type="entry name" value="HTH_21"/>
    <property type="match status" value="1"/>
</dbReference>
<dbReference type="SUPFAM" id="SSF53098">
    <property type="entry name" value="Ribonuclease H-like"/>
    <property type="match status" value="1"/>
</dbReference>
<dbReference type="Pfam" id="PF13333">
    <property type="entry name" value="rve_2"/>
    <property type="match status" value="1"/>
</dbReference>
<feature type="domain" description="Integrase catalytic" evidence="2">
    <location>
        <begin position="231"/>
        <end position="394"/>
    </location>
</feature>
<dbReference type="GO" id="GO:0006313">
    <property type="term" value="P:DNA transposition"/>
    <property type="evidence" value="ECO:0007669"/>
    <property type="project" value="InterPro"/>
</dbReference>
<accession>A0A838BV33</accession>
<dbReference type="InterPro" id="IPR048020">
    <property type="entry name" value="Transpos_IS3"/>
</dbReference>
<dbReference type="InterPro" id="IPR012337">
    <property type="entry name" value="RNaseH-like_sf"/>
</dbReference>